<dbReference type="EMBL" id="GL766195">
    <property type="protein sequence ID" value="EFZ15452.1"/>
    <property type="molecule type" value="Genomic_DNA"/>
</dbReference>
<sequence>MAMGVTKLKKGSKGVVIMGCETGEEMKKLKETVQICEFILDALDVMASKKKFRIPKVWEEKKWFSDKIREAADRRDKAYKKALNGVVKLIRKKKKEYYESMIVLNKENPTTMLKTLKEVIRSELVVNSVKVDRPDSDIIEF</sequence>
<gene>
    <name evidence="1" type="ORF">SINV_09607</name>
</gene>
<feature type="non-terminal residue" evidence="1">
    <location>
        <position position="141"/>
    </location>
</feature>
<reference evidence="1" key="1">
    <citation type="journal article" date="2011" name="Proc. Natl. Acad. Sci. U.S.A.">
        <title>The genome of the fire ant Solenopsis invicta.</title>
        <authorList>
            <person name="Wurm Y."/>
            <person name="Wang J."/>
            <person name="Riba-Grognuz O."/>
            <person name="Corona M."/>
            <person name="Nygaard S."/>
            <person name="Hunt B.G."/>
            <person name="Ingram K.K."/>
            <person name="Falquet L."/>
            <person name="Nipitwattanaphon M."/>
            <person name="Gotzek D."/>
            <person name="Dijkstra M.B."/>
            <person name="Oettler J."/>
            <person name="Comtesse F."/>
            <person name="Shih C.J."/>
            <person name="Wu W.J."/>
            <person name="Yang C.C."/>
            <person name="Thomas J."/>
            <person name="Beaudoing E."/>
            <person name="Pradervand S."/>
            <person name="Flegel V."/>
            <person name="Cook E.D."/>
            <person name="Fabbretti R."/>
            <person name="Stockinger H."/>
            <person name="Long L."/>
            <person name="Farmerie W.G."/>
            <person name="Oakey J."/>
            <person name="Boomsma J.J."/>
            <person name="Pamilo P."/>
            <person name="Yi S.V."/>
            <person name="Heinze J."/>
            <person name="Goodisman M.A."/>
            <person name="Farinelli L."/>
            <person name="Harshman K."/>
            <person name="Hulo N."/>
            <person name="Cerutti L."/>
            <person name="Xenarios I."/>
            <person name="Shoemaker D."/>
            <person name="Keller L."/>
        </authorList>
    </citation>
    <scope>NUCLEOTIDE SEQUENCE [LARGE SCALE GENOMIC DNA]</scope>
</reference>
<organism>
    <name type="scientific">Solenopsis invicta</name>
    <name type="common">Red imported fire ant</name>
    <name type="synonym">Solenopsis wagneri</name>
    <dbReference type="NCBI Taxonomy" id="13686"/>
    <lineage>
        <taxon>Eukaryota</taxon>
        <taxon>Metazoa</taxon>
        <taxon>Ecdysozoa</taxon>
        <taxon>Arthropoda</taxon>
        <taxon>Hexapoda</taxon>
        <taxon>Insecta</taxon>
        <taxon>Pterygota</taxon>
        <taxon>Neoptera</taxon>
        <taxon>Endopterygota</taxon>
        <taxon>Hymenoptera</taxon>
        <taxon>Apocrita</taxon>
        <taxon>Aculeata</taxon>
        <taxon>Formicoidea</taxon>
        <taxon>Formicidae</taxon>
        <taxon>Myrmicinae</taxon>
        <taxon>Solenopsis</taxon>
    </lineage>
</organism>
<name>E9IVF2_SOLIN</name>
<evidence type="ECO:0000313" key="1">
    <source>
        <dbReference type="EMBL" id="EFZ15452.1"/>
    </source>
</evidence>
<protein>
    <submittedName>
        <fullName evidence="1">Uncharacterized protein</fullName>
    </submittedName>
</protein>
<dbReference type="AlphaFoldDB" id="E9IVF2"/>
<accession>E9IVF2</accession>
<dbReference type="HOGENOM" id="CLU_1827727_0_0_1"/>
<proteinExistence type="predicted"/>